<evidence type="ECO:0000259" key="4">
    <source>
        <dbReference type="PROSITE" id="PS01124"/>
    </source>
</evidence>
<evidence type="ECO:0000256" key="1">
    <source>
        <dbReference type="ARBA" id="ARBA00023015"/>
    </source>
</evidence>
<dbReference type="SUPFAM" id="SSF51182">
    <property type="entry name" value="RmlC-like cupins"/>
    <property type="match status" value="1"/>
</dbReference>
<gene>
    <name evidence="5" type="ORF">ACFQMJ_29660</name>
</gene>
<evidence type="ECO:0000313" key="5">
    <source>
        <dbReference type="EMBL" id="MFC7152723.1"/>
    </source>
</evidence>
<dbReference type="InterPro" id="IPR020449">
    <property type="entry name" value="Tscrpt_reg_AraC-type_HTH"/>
</dbReference>
<dbReference type="PANTHER" id="PTHR43280">
    <property type="entry name" value="ARAC-FAMILY TRANSCRIPTIONAL REGULATOR"/>
    <property type="match status" value="1"/>
</dbReference>
<dbReference type="Gene3D" id="1.10.10.60">
    <property type="entry name" value="Homeodomain-like"/>
    <property type="match status" value="2"/>
</dbReference>
<dbReference type="InterPro" id="IPR018062">
    <property type="entry name" value="HTH_AraC-typ_CS"/>
</dbReference>
<keyword evidence="1" id="KW-0805">Transcription regulation</keyword>
<name>A0ABW2FHR6_9BACL</name>
<feature type="domain" description="HTH araC/xylS-type" evidence="4">
    <location>
        <begin position="174"/>
        <end position="272"/>
    </location>
</feature>
<dbReference type="SUPFAM" id="SSF46689">
    <property type="entry name" value="Homeodomain-like"/>
    <property type="match status" value="2"/>
</dbReference>
<dbReference type="PROSITE" id="PS01124">
    <property type="entry name" value="HTH_ARAC_FAMILY_2"/>
    <property type="match status" value="1"/>
</dbReference>
<dbReference type="Gene3D" id="2.60.120.10">
    <property type="entry name" value="Jelly Rolls"/>
    <property type="match status" value="1"/>
</dbReference>
<protein>
    <submittedName>
        <fullName evidence="5">AraC family transcriptional regulator</fullName>
    </submittedName>
</protein>
<dbReference type="PANTHER" id="PTHR43280:SF2">
    <property type="entry name" value="HTH-TYPE TRANSCRIPTIONAL REGULATOR EXSA"/>
    <property type="match status" value="1"/>
</dbReference>
<dbReference type="Pfam" id="PF12833">
    <property type="entry name" value="HTH_18"/>
    <property type="match status" value="1"/>
</dbReference>
<dbReference type="Pfam" id="PF07883">
    <property type="entry name" value="Cupin_2"/>
    <property type="match status" value="1"/>
</dbReference>
<dbReference type="PROSITE" id="PS00041">
    <property type="entry name" value="HTH_ARAC_FAMILY_1"/>
    <property type="match status" value="1"/>
</dbReference>
<dbReference type="InterPro" id="IPR011051">
    <property type="entry name" value="RmlC_Cupin_sf"/>
</dbReference>
<keyword evidence="6" id="KW-1185">Reference proteome</keyword>
<sequence length="279" mass="31478">MGQSIVIRTPSLSGGAIFRTPPGERFYFPLHQHENSSEMLLIVGGEGEFRVDGKVYAAKEGCLLVYNRGVWHEERSIGDGFKAVYAGYSGLQIRGLPPDYLTGTEQPACVELKEHFLPIRQLFYETVTEWNSPLPESDTVANGLLGALIGRVARLLHYSEEAKVRRRPGKEAVHQARRYLEENYPSDISLAILAKLTHMNAYHLIHLFKGETGMSPIQYLIRYRMEVAKQYLATTELPMVDIADKVGYKSETYFQNLFKKTTGVSPGKYRLSCREEPGS</sequence>
<comment type="caution">
    <text evidence="5">The sequence shown here is derived from an EMBL/GenBank/DDBJ whole genome shotgun (WGS) entry which is preliminary data.</text>
</comment>
<dbReference type="SMART" id="SM00342">
    <property type="entry name" value="HTH_ARAC"/>
    <property type="match status" value="1"/>
</dbReference>
<dbReference type="InterPro" id="IPR013096">
    <property type="entry name" value="Cupin_2"/>
</dbReference>
<proteinExistence type="predicted"/>
<dbReference type="InterPro" id="IPR018060">
    <property type="entry name" value="HTH_AraC"/>
</dbReference>
<accession>A0ABW2FHR6</accession>
<reference evidence="6" key="1">
    <citation type="journal article" date="2019" name="Int. J. Syst. Evol. Microbiol.">
        <title>The Global Catalogue of Microorganisms (GCM) 10K type strain sequencing project: providing services to taxonomists for standard genome sequencing and annotation.</title>
        <authorList>
            <consortium name="The Broad Institute Genomics Platform"/>
            <consortium name="The Broad Institute Genome Sequencing Center for Infectious Disease"/>
            <person name="Wu L."/>
            <person name="Ma J."/>
        </authorList>
    </citation>
    <scope>NUCLEOTIDE SEQUENCE [LARGE SCALE GENOMIC DNA]</scope>
    <source>
        <strain evidence="6">KCTC 12907</strain>
    </source>
</reference>
<dbReference type="InterPro" id="IPR009057">
    <property type="entry name" value="Homeodomain-like_sf"/>
</dbReference>
<keyword evidence="3" id="KW-0804">Transcription</keyword>
<dbReference type="RefSeq" id="WP_378050297.1">
    <property type="nucleotide sequence ID" value="NZ_JBHMDN010000025.1"/>
</dbReference>
<dbReference type="InterPro" id="IPR014710">
    <property type="entry name" value="RmlC-like_jellyroll"/>
</dbReference>
<dbReference type="Proteomes" id="UP001596378">
    <property type="component" value="Unassembled WGS sequence"/>
</dbReference>
<dbReference type="PRINTS" id="PR00032">
    <property type="entry name" value="HTHARAC"/>
</dbReference>
<keyword evidence="2" id="KW-0238">DNA-binding</keyword>
<evidence type="ECO:0000256" key="2">
    <source>
        <dbReference type="ARBA" id="ARBA00023125"/>
    </source>
</evidence>
<evidence type="ECO:0000256" key="3">
    <source>
        <dbReference type="ARBA" id="ARBA00023163"/>
    </source>
</evidence>
<organism evidence="5 6">
    <name type="scientific">Cohnella cellulosilytica</name>
    <dbReference type="NCBI Taxonomy" id="986710"/>
    <lineage>
        <taxon>Bacteria</taxon>
        <taxon>Bacillati</taxon>
        <taxon>Bacillota</taxon>
        <taxon>Bacilli</taxon>
        <taxon>Bacillales</taxon>
        <taxon>Paenibacillaceae</taxon>
        <taxon>Cohnella</taxon>
    </lineage>
</organism>
<dbReference type="EMBL" id="JBHTAI010000025">
    <property type="protein sequence ID" value="MFC7152723.1"/>
    <property type="molecule type" value="Genomic_DNA"/>
</dbReference>
<evidence type="ECO:0000313" key="6">
    <source>
        <dbReference type="Proteomes" id="UP001596378"/>
    </source>
</evidence>